<protein>
    <submittedName>
        <fullName evidence="4">Putative epoxide hydrolase protein</fullName>
    </submittedName>
</protein>
<dbReference type="SUPFAM" id="SSF53474">
    <property type="entry name" value="alpha/beta-Hydrolases"/>
    <property type="match status" value="1"/>
</dbReference>
<accession>M7SYL9</accession>
<dbReference type="HOGENOM" id="CLU_020336_7_0_1"/>
<proteinExistence type="inferred from homology"/>
<evidence type="ECO:0000313" key="4">
    <source>
        <dbReference type="EMBL" id="EMR69618.1"/>
    </source>
</evidence>
<evidence type="ECO:0000313" key="5">
    <source>
        <dbReference type="Proteomes" id="UP000012174"/>
    </source>
</evidence>
<organism evidence="4 5">
    <name type="scientific">Eutypa lata (strain UCR-EL1)</name>
    <name type="common">Grapevine dieback disease fungus</name>
    <name type="synonym">Eutypa armeniacae</name>
    <dbReference type="NCBI Taxonomy" id="1287681"/>
    <lineage>
        <taxon>Eukaryota</taxon>
        <taxon>Fungi</taxon>
        <taxon>Dikarya</taxon>
        <taxon>Ascomycota</taxon>
        <taxon>Pezizomycotina</taxon>
        <taxon>Sordariomycetes</taxon>
        <taxon>Xylariomycetidae</taxon>
        <taxon>Xylariales</taxon>
        <taxon>Diatrypaceae</taxon>
        <taxon>Eutypa</taxon>
    </lineage>
</organism>
<comment type="similarity">
    <text evidence="2">Belongs to the AB hydrolase superfamily. Epoxide hydrolase family.</text>
</comment>
<dbReference type="STRING" id="1287681.M7SYL9"/>
<dbReference type="PRINTS" id="PR00412">
    <property type="entry name" value="EPOXHYDRLASE"/>
</dbReference>
<dbReference type="OrthoDB" id="408373at2759"/>
<keyword evidence="1 4" id="KW-0378">Hydrolase</keyword>
<dbReference type="AlphaFoldDB" id="M7SYL9"/>
<sequence length="329" mass="37276">MESLQHRTINTSRGFTYSYYISEPVSSKPTLLLQHGFPDDALLWNGIAAKLTQYRLVVPDLLGYSGTSKPTDPAAYSYAGQTQDLVEILDAEGIDKVISVGHDFGAIVAQRFYNYHQDRVEGLVLLNVGYHLPPDAPPDLEKTNALAEKLFGYRALAYQEFFVTDEAPALLKAHLNRFYEAIYGAPPDWTKEIFCARDKLRKWLLDENREVELLSYAQDPAFRRTFIERFQRDGFDAPLCYYKAENSNVQYDANKGLEKDSLIVKVPVLYIACTLDPVCLPVLMAPAKQGGFLPDLEEATIDSRHWSPFEKPDEISVLVSSFLERRFAS</sequence>
<dbReference type="Gene3D" id="3.40.50.1820">
    <property type="entry name" value="alpha/beta hydrolase"/>
    <property type="match status" value="1"/>
</dbReference>
<dbReference type="Pfam" id="PF00561">
    <property type="entry name" value="Abhydrolase_1"/>
    <property type="match status" value="1"/>
</dbReference>
<dbReference type="EMBL" id="KB706044">
    <property type="protein sequence ID" value="EMR69618.1"/>
    <property type="molecule type" value="Genomic_DNA"/>
</dbReference>
<name>M7SYL9_EUTLA</name>
<dbReference type="InterPro" id="IPR029058">
    <property type="entry name" value="AB_hydrolase_fold"/>
</dbReference>
<feature type="domain" description="AB hydrolase-1" evidence="3">
    <location>
        <begin position="29"/>
        <end position="312"/>
    </location>
</feature>
<evidence type="ECO:0000256" key="2">
    <source>
        <dbReference type="ARBA" id="ARBA00038334"/>
    </source>
</evidence>
<dbReference type="OMA" id="PDHAAMW"/>
<dbReference type="GO" id="GO:0016787">
    <property type="term" value="F:hydrolase activity"/>
    <property type="evidence" value="ECO:0007669"/>
    <property type="project" value="UniProtKB-KW"/>
</dbReference>
<dbReference type="InterPro" id="IPR000073">
    <property type="entry name" value="AB_hydrolase_1"/>
</dbReference>
<keyword evidence="5" id="KW-1185">Reference proteome</keyword>
<dbReference type="eggNOG" id="KOG4178">
    <property type="taxonomic scope" value="Eukaryota"/>
</dbReference>
<reference evidence="5" key="1">
    <citation type="journal article" date="2013" name="Genome Announc.">
        <title>Draft genome sequence of the grapevine dieback fungus Eutypa lata UCR-EL1.</title>
        <authorList>
            <person name="Blanco-Ulate B."/>
            <person name="Rolshausen P.E."/>
            <person name="Cantu D."/>
        </authorList>
    </citation>
    <scope>NUCLEOTIDE SEQUENCE [LARGE SCALE GENOMIC DNA]</scope>
    <source>
        <strain evidence="5">UCR-EL1</strain>
    </source>
</reference>
<evidence type="ECO:0000256" key="1">
    <source>
        <dbReference type="ARBA" id="ARBA00022801"/>
    </source>
</evidence>
<gene>
    <name evidence="4" type="ORF">UCREL1_3351</name>
</gene>
<dbReference type="PANTHER" id="PTHR43329">
    <property type="entry name" value="EPOXIDE HYDROLASE"/>
    <property type="match status" value="1"/>
</dbReference>
<dbReference type="InterPro" id="IPR000639">
    <property type="entry name" value="Epox_hydrolase-like"/>
</dbReference>
<dbReference type="Proteomes" id="UP000012174">
    <property type="component" value="Unassembled WGS sequence"/>
</dbReference>
<evidence type="ECO:0000259" key="3">
    <source>
        <dbReference type="Pfam" id="PF00561"/>
    </source>
</evidence>
<dbReference type="KEGG" id="ela:UCREL1_3351"/>